<organism evidence="8 9">
    <name type="scientific">Sphingomonas natans</name>
    <dbReference type="NCBI Taxonomy" id="3063330"/>
    <lineage>
        <taxon>Bacteria</taxon>
        <taxon>Pseudomonadati</taxon>
        <taxon>Pseudomonadota</taxon>
        <taxon>Alphaproteobacteria</taxon>
        <taxon>Sphingomonadales</taxon>
        <taxon>Sphingomonadaceae</taxon>
        <taxon>Sphingomonas</taxon>
    </lineage>
</organism>
<accession>A0ABT8YDY0</accession>
<proteinExistence type="inferred from homology"/>
<evidence type="ECO:0000256" key="5">
    <source>
        <dbReference type="ARBA" id="ARBA00023136"/>
    </source>
</evidence>
<feature type="transmembrane region" description="Helical" evidence="6">
    <location>
        <begin position="43"/>
        <end position="63"/>
    </location>
</feature>
<evidence type="ECO:0000256" key="6">
    <source>
        <dbReference type="SAM" id="Phobius"/>
    </source>
</evidence>
<keyword evidence="4 6" id="KW-1133">Transmembrane helix</keyword>
<keyword evidence="3 6" id="KW-0812">Transmembrane</keyword>
<feature type="transmembrane region" description="Helical" evidence="6">
    <location>
        <begin position="83"/>
        <end position="102"/>
    </location>
</feature>
<evidence type="ECO:0000256" key="3">
    <source>
        <dbReference type="ARBA" id="ARBA00022692"/>
    </source>
</evidence>
<dbReference type="EMBL" id="JAUOTP010000011">
    <property type="protein sequence ID" value="MDO6416585.1"/>
    <property type="molecule type" value="Genomic_DNA"/>
</dbReference>
<evidence type="ECO:0000256" key="1">
    <source>
        <dbReference type="ARBA" id="ARBA00004141"/>
    </source>
</evidence>
<comment type="subcellular location">
    <subcellularLocation>
        <location evidence="1">Membrane</location>
        <topology evidence="1">Multi-pass membrane protein</topology>
    </subcellularLocation>
</comment>
<reference evidence="8" key="1">
    <citation type="submission" date="2023-07" db="EMBL/GenBank/DDBJ databases">
        <authorList>
            <person name="Kim M."/>
        </authorList>
    </citation>
    <scope>NUCLEOTIDE SEQUENCE</scope>
    <source>
        <strain evidence="8">BIUV-7</strain>
    </source>
</reference>
<feature type="transmembrane region" description="Helical" evidence="6">
    <location>
        <begin position="16"/>
        <end position="37"/>
    </location>
</feature>
<evidence type="ECO:0000256" key="4">
    <source>
        <dbReference type="ARBA" id="ARBA00022989"/>
    </source>
</evidence>
<dbReference type="PANTHER" id="PTHR38459">
    <property type="entry name" value="PROPHAGE BACTOPRENOL-LINKED GLUCOSE TRANSLOCASE HOMOLOG"/>
    <property type="match status" value="1"/>
</dbReference>
<keyword evidence="5 6" id="KW-0472">Membrane</keyword>
<comment type="caution">
    <text evidence="8">The sequence shown here is derived from an EMBL/GenBank/DDBJ whole genome shotgun (WGS) entry which is preliminary data.</text>
</comment>
<feature type="transmembrane region" description="Helical" evidence="6">
    <location>
        <begin position="114"/>
        <end position="132"/>
    </location>
</feature>
<name>A0ABT8YDY0_9SPHN</name>
<dbReference type="PANTHER" id="PTHR38459:SF1">
    <property type="entry name" value="PROPHAGE BACTOPRENOL-LINKED GLUCOSE TRANSLOCASE HOMOLOG"/>
    <property type="match status" value="1"/>
</dbReference>
<keyword evidence="9" id="KW-1185">Reference proteome</keyword>
<gene>
    <name evidence="8" type="ORF">Q4F19_19535</name>
</gene>
<evidence type="ECO:0000313" key="8">
    <source>
        <dbReference type="EMBL" id="MDO6416585.1"/>
    </source>
</evidence>
<dbReference type="InterPro" id="IPR051401">
    <property type="entry name" value="GtrA_CellWall_Glycosyl"/>
</dbReference>
<evidence type="ECO:0000313" key="9">
    <source>
        <dbReference type="Proteomes" id="UP001169764"/>
    </source>
</evidence>
<feature type="domain" description="GtrA/DPMS transmembrane" evidence="7">
    <location>
        <begin position="18"/>
        <end position="133"/>
    </location>
</feature>
<dbReference type="Pfam" id="PF04138">
    <property type="entry name" value="GtrA_DPMS_TM"/>
    <property type="match status" value="1"/>
</dbReference>
<evidence type="ECO:0000256" key="2">
    <source>
        <dbReference type="ARBA" id="ARBA00009399"/>
    </source>
</evidence>
<dbReference type="InterPro" id="IPR007267">
    <property type="entry name" value="GtrA_DPMS_TM"/>
</dbReference>
<comment type="similarity">
    <text evidence="2">Belongs to the GtrA family.</text>
</comment>
<sequence>MTAMAKDGRRKLFGQLLRYGVNGVVVTSIYTAIFVGLDTLTHAGIQICNLAAFLVSVVVGYNLHSRITFAGQGGRGRKAWLRFFLAALPSFALNAFWTWLFATALHWPHWTVQVPVWCVTPFAIFAINRWWVFR</sequence>
<dbReference type="Proteomes" id="UP001169764">
    <property type="component" value="Unassembled WGS sequence"/>
</dbReference>
<dbReference type="RefSeq" id="WP_303546271.1">
    <property type="nucleotide sequence ID" value="NZ_JAUOTP010000011.1"/>
</dbReference>
<protein>
    <submittedName>
        <fullName evidence="8">GtrA family protein</fullName>
    </submittedName>
</protein>
<evidence type="ECO:0000259" key="7">
    <source>
        <dbReference type="Pfam" id="PF04138"/>
    </source>
</evidence>